<evidence type="ECO:0000256" key="7">
    <source>
        <dbReference type="SAM" id="MobiDB-lite"/>
    </source>
</evidence>
<evidence type="ECO:0000256" key="2">
    <source>
        <dbReference type="ARBA" id="ARBA00022741"/>
    </source>
</evidence>
<dbReference type="EMBL" id="FNDN01000001">
    <property type="protein sequence ID" value="SDH14373.1"/>
    <property type="molecule type" value="Genomic_DNA"/>
</dbReference>
<gene>
    <name evidence="5" type="primary">egtA</name>
    <name evidence="8" type="ORF">SAMN05444695_101282</name>
</gene>
<evidence type="ECO:0000256" key="3">
    <source>
        <dbReference type="ARBA" id="ARBA00022840"/>
    </source>
</evidence>
<dbReference type="InterPro" id="IPR035434">
    <property type="entry name" value="GCL_bact_plant"/>
</dbReference>
<dbReference type="UniPathway" id="UPA01014"/>
<keyword evidence="3 5" id="KW-0067">ATP-binding</keyword>
<dbReference type="Gene3D" id="3.30.590.20">
    <property type="match status" value="1"/>
</dbReference>
<comment type="catalytic activity">
    <reaction evidence="4 5 6">
        <text>L-cysteine + L-glutamate + ATP = gamma-L-glutamyl-L-cysteine + ADP + phosphate + H(+)</text>
        <dbReference type="Rhea" id="RHEA:13285"/>
        <dbReference type="ChEBI" id="CHEBI:15378"/>
        <dbReference type="ChEBI" id="CHEBI:29985"/>
        <dbReference type="ChEBI" id="CHEBI:30616"/>
        <dbReference type="ChEBI" id="CHEBI:35235"/>
        <dbReference type="ChEBI" id="CHEBI:43474"/>
        <dbReference type="ChEBI" id="CHEBI:58173"/>
        <dbReference type="ChEBI" id="CHEBI:456216"/>
        <dbReference type="EC" id="6.3.2.2"/>
    </reaction>
</comment>
<dbReference type="PANTHER" id="PTHR34378:SF1">
    <property type="entry name" value="GLUTAMATE--CYSTEINE LIGASE, CHLOROPLASTIC"/>
    <property type="match status" value="1"/>
</dbReference>
<reference evidence="8 9" key="1">
    <citation type="submission" date="2016-10" db="EMBL/GenBank/DDBJ databases">
        <authorList>
            <person name="de Groot N.N."/>
        </authorList>
    </citation>
    <scope>NUCLEOTIDE SEQUENCE [LARGE SCALE GENOMIC DNA]</scope>
    <source>
        <strain evidence="8 9">DSM 44892</strain>
    </source>
</reference>
<dbReference type="GO" id="GO:0006750">
    <property type="term" value="P:glutathione biosynthetic process"/>
    <property type="evidence" value="ECO:0007669"/>
    <property type="project" value="UniProtKB-UniRule"/>
</dbReference>
<dbReference type="PANTHER" id="PTHR34378">
    <property type="entry name" value="GLUTAMATE--CYSTEINE LIGASE, CHLOROPLASTIC"/>
    <property type="match status" value="1"/>
</dbReference>
<evidence type="ECO:0000256" key="6">
    <source>
        <dbReference type="PIRNR" id="PIRNR017901"/>
    </source>
</evidence>
<dbReference type="SUPFAM" id="SSF55931">
    <property type="entry name" value="Glutamine synthetase/guanido kinase"/>
    <property type="match status" value="1"/>
</dbReference>
<keyword evidence="9" id="KW-1185">Reference proteome</keyword>
<dbReference type="RefSeq" id="WP_072737984.1">
    <property type="nucleotide sequence ID" value="NZ_CP048813.1"/>
</dbReference>
<accession>A0A1G8A0E4</accession>
<keyword evidence="2 5" id="KW-0547">Nucleotide-binding</keyword>
<dbReference type="EC" id="6.3.2.2" evidence="5"/>
<dbReference type="Pfam" id="PF04107">
    <property type="entry name" value="GCS2"/>
    <property type="match status" value="1"/>
</dbReference>
<dbReference type="InterPro" id="IPR017809">
    <property type="entry name" value="EgtA_Actinobacteria"/>
</dbReference>
<dbReference type="PIRSF" id="PIRSF017901">
    <property type="entry name" value="GCL"/>
    <property type="match status" value="1"/>
</dbReference>
<comment type="similarity">
    <text evidence="5 6">Belongs to the glutamate--cysteine ligase type 2 family. EgtA subfamily.</text>
</comment>
<dbReference type="HAMAP" id="MF_02034">
    <property type="entry name" value="EgtA"/>
    <property type="match status" value="1"/>
</dbReference>
<evidence type="ECO:0000313" key="9">
    <source>
        <dbReference type="Proteomes" id="UP000183263"/>
    </source>
</evidence>
<dbReference type="NCBIfam" id="TIGR03444">
    <property type="entry name" value="EgtA_Cys_ligase"/>
    <property type="match status" value="1"/>
</dbReference>
<dbReference type="InterPro" id="IPR014746">
    <property type="entry name" value="Gln_synth/guanido_kin_cat_dom"/>
</dbReference>
<dbReference type="AlphaFoldDB" id="A0A1G8A0E4"/>
<evidence type="ECO:0000256" key="1">
    <source>
        <dbReference type="ARBA" id="ARBA00022598"/>
    </source>
</evidence>
<name>A0A1G8A0E4_9NOCA</name>
<dbReference type="GO" id="GO:0005524">
    <property type="term" value="F:ATP binding"/>
    <property type="evidence" value="ECO:0007669"/>
    <property type="project" value="UniProtKB-UniRule"/>
</dbReference>
<evidence type="ECO:0000256" key="5">
    <source>
        <dbReference type="HAMAP-Rule" id="MF_02034"/>
    </source>
</evidence>
<evidence type="ECO:0000256" key="4">
    <source>
        <dbReference type="ARBA" id="ARBA00048819"/>
    </source>
</evidence>
<keyword evidence="1 5" id="KW-0436">Ligase</keyword>
<evidence type="ECO:0000313" key="8">
    <source>
        <dbReference type="EMBL" id="SDH14373.1"/>
    </source>
</evidence>
<sequence length="410" mass="43802">MATATTSVESPSVESPRVTSRPAAEAYVGGVCFKLGPPRLIGAELEWLTECPGGERPDLAAVAAALGRHAPPVIDPWSPAEPLPGGSRVTIEPGGQIELSSEPCNSARELCDDLVEDHRTLSDLLGSRGIRLRAEAADSRRPAERSLEAPRYRAMEGRFERIGPYGKLMMCSTAATQVSVDAGADADAVQRRWALLHAVGPAMIAAFACSPSLDGIPKGNWVSQRMRTWLELDTARTCGTAHSRDYPRWALDVPLLCVRCDGTEDWQAPYGASFGDWIDGGLDSVIGRGPTQADLDYHLSTLFPPVRATGHLEVRYLDAQPDALWQVPLAAFEALLSGPGAMVEAWDAARTTAGRWTDAAEFGLADLELRSAATALLSLAASYSPDPEFVRLLDDAAARCCRGLAPGEGD</sequence>
<organism evidence="8 9">
    <name type="scientific">Rhodococcus triatomae</name>
    <dbReference type="NCBI Taxonomy" id="300028"/>
    <lineage>
        <taxon>Bacteria</taxon>
        <taxon>Bacillati</taxon>
        <taxon>Actinomycetota</taxon>
        <taxon>Actinomycetes</taxon>
        <taxon>Mycobacteriales</taxon>
        <taxon>Nocardiaceae</taxon>
        <taxon>Rhodococcus</taxon>
    </lineage>
</organism>
<dbReference type="Proteomes" id="UP000183263">
    <property type="component" value="Unassembled WGS sequence"/>
</dbReference>
<proteinExistence type="inferred from homology"/>
<dbReference type="GO" id="GO:0052699">
    <property type="term" value="P:ergothioneine biosynthetic process"/>
    <property type="evidence" value="ECO:0007669"/>
    <property type="project" value="UniProtKB-UniRule"/>
</dbReference>
<protein>
    <recommendedName>
        <fullName evidence="5">Glutamate--cysteine ligase EgtA</fullName>
        <ecNumber evidence="5">6.3.2.2</ecNumber>
    </recommendedName>
    <alternativeName>
        <fullName evidence="5">Gamma-glutamylcysteine synthase</fullName>
        <shortName evidence="5">GCS</shortName>
        <shortName evidence="5">Gamma-ECS</shortName>
    </alternativeName>
</protein>
<dbReference type="OrthoDB" id="9780152at2"/>
<comment type="pathway">
    <text evidence="5">Amino-acid biosynthesis; ergothioneine biosynthesis.</text>
</comment>
<feature type="region of interest" description="Disordered" evidence="7">
    <location>
        <begin position="1"/>
        <end position="20"/>
    </location>
</feature>
<dbReference type="GO" id="GO:0004357">
    <property type="term" value="F:glutamate-cysteine ligase activity"/>
    <property type="evidence" value="ECO:0007669"/>
    <property type="project" value="UniProtKB-UniRule"/>
</dbReference>
<dbReference type="InterPro" id="IPR006336">
    <property type="entry name" value="GCS2"/>
</dbReference>
<comment type="function">
    <text evidence="5">Catalyzes the synthesis of gamma-glutamylcysteine (gamma-GC). This compound is used as substrate for the biosynthesis of the low-molecular thiol compound ergothioneine.</text>
</comment>